<sequence>MKKVLPVFLGLSLAACGGGSDDNSTPKAQEQQPTVNNSTTTEQPATSEFAPIVGVYDASYEGDKAVAVIDSQGKYHMFDHLNDDKGGNKDCYAAATKELPNYSFNDLSFKYDENLRHFQLQNATPSLAYEINDKNEVEYIISDNMTIGGGALSIKSNNQHIVIRKDKLAVSVEDVLGKKCA</sequence>
<dbReference type="PROSITE" id="PS51257">
    <property type="entry name" value="PROKAR_LIPOPROTEIN"/>
    <property type="match status" value="1"/>
</dbReference>
<proteinExistence type="predicted"/>
<evidence type="ECO:0000313" key="3">
    <source>
        <dbReference type="Proteomes" id="UP000076503"/>
    </source>
</evidence>
<gene>
    <name evidence="2" type="ORF">N476_19140</name>
</gene>
<evidence type="ECO:0008006" key="4">
    <source>
        <dbReference type="Google" id="ProtNLM"/>
    </source>
</evidence>
<dbReference type="EMBL" id="AUXZ01000081">
    <property type="protein sequence ID" value="KZN49404.1"/>
    <property type="molecule type" value="Genomic_DNA"/>
</dbReference>
<feature type="region of interest" description="Disordered" evidence="1">
    <location>
        <begin position="19"/>
        <end position="46"/>
    </location>
</feature>
<organism evidence="2 3">
    <name type="scientific">Pseudoalteromonas luteoviolacea H33</name>
    <dbReference type="NCBI Taxonomy" id="1365251"/>
    <lineage>
        <taxon>Bacteria</taxon>
        <taxon>Pseudomonadati</taxon>
        <taxon>Pseudomonadota</taxon>
        <taxon>Gammaproteobacteria</taxon>
        <taxon>Alteromonadales</taxon>
        <taxon>Pseudoalteromonadaceae</taxon>
        <taxon>Pseudoalteromonas</taxon>
    </lineage>
</organism>
<reference evidence="2 3" key="1">
    <citation type="submission" date="2013-07" db="EMBL/GenBank/DDBJ databases">
        <title>Comparative Genomic and Metabolomic Analysis of Twelve Strains of Pseudoalteromonas luteoviolacea.</title>
        <authorList>
            <person name="Vynne N.G."/>
            <person name="Mansson M."/>
            <person name="Gram L."/>
        </authorList>
    </citation>
    <scope>NUCLEOTIDE SEQUENCE [LARGE SCALE GENOMIC DNA]</scope>
    <source>
        <strain evidence="2 3">H33</strain>
    </source>
</reference>
<accession>A0A167DV52</accession>
<dbReference type="PATRIC" id="fig|1365251.3.peg.3137"/>
<name>A0A167DV52_9GAMM</name>
<evidence type="ECO:0000313" key="2">
    <source>
        <dbReference type="EMBL" id="KZN49404.1"/>
    </source>
</evidence>
<feature type="compositionally biased region" description="Polar residues" evidence="1">
    <location>
        <begin position="21"/>
        <end position="46"/>
    </location>
</feature>
<dbReference type="Proteomes" id="UP000076503">
    <property type="component" value="Unassembled WGS sequence"/>
</dbReference>
<dbReference type="AlphaFoldDB" id="A0A167DV52"/>
<evidence type="ECO:0000256" key="1">
    <source>
        <dbReference type="SAM" id="MobiDB-lite"/>
    </source>
</evidence>
<protein>
    <recommendedName>
        <fullName evidence="4">Lipoprotein</fullName>
    </recommendedName>
</protein>
<comment type="caution">
    <text evidence="2">The sequence shown here is derived from an EMBL/GenBank/DDBJ whole genome shotgun (WGS) entry which is preliminary data.</text>
</comment>